<accession>A0A372GMK3</accession>
<evidence type="ECO:0000256" key="2">
    <source>
        <dbReference type="ARBA" id="ARBA00022617"/>
    </source>
</evidence>
<keyword evidence="10" id="KW-1185">Reference proteome</keyword>
<dbReference type="PANTHER" id="PTHR46696">
    <property type="entry name" value="P450, PUTATIVE (EUROFUNG)-RELATED"/>
    <property type="match status" value="1"/>
</dbReference>
<feature type="compositionally biased region" description="Pro residues" evidence="8">
    <location>
        <begin position="18"/>
        <end position="29"/>
    </location>
</feature>
<protein>
    <submittedName>
        <fullName evidence="9">Cytochrome P450</fullName>
    </submittedName>
</protein>
<dbReference type="FunFam" id="1.10.630.10:FF:000018">
    <property type="entry name" value="Cytochrome P450 monooxygenase"/>
    <property type="match status" value="1"/>
</dbReference>
<dbReference type="CDD" id="cd11030">
    <property type="entry name" value="CYP105-like"/>
    <property type="match status" value="1"/>
</dbReference>
<evidence type="ECO:0000256" key="1">
    <source>
        <dbReference type="ARBA" id="ARBA00010617"/>
    </source>
</evidence>
<dbReference type="GO" id="GO:0004497">
    <property type="term" value="F:monooxygenase activity"/>
    <property type="evidence" value="ECO:0007669"/>
    <property type="project" value="UniProtKB-KW"/>
</dbReference>
<dbReference type="InterPro" id="IPR036396">
    <property type="entry name" value="Cyt_P450_sf"/>
</dbReference>
<proteinExistence type="inferred from homology"/>
<name>A0A372GMK3_9ACTN</name>
<dbReference type="GO" id="GO:0005506">
    <property type="term" value="F:iron ion binding"/>
    <property type="evidence" value="ECO:0007669"/>
    <property type="project" value="InterPro"/>
</dbReference>
<keyword evidence="2 7" id="KW-0349">Heme</keyword>
<comment type="caution">
    <text evidence="9">The sequence shown here is derived from an EMBL/GenBank/DDBJ whole genome shotgun (WGS) entry which is preliminary data.</text>
</comment>
<keyword evidence="4 7" id="KW-0560">Oxidoreductase</keyword>
<dbReference type="EMBL" id="QVNQ01000002">
    <property type="protein sequence ID" value="RFS86618.1"/>
    <property type="molecule type" value="Genomic_DNA"/>
</dbReference>
<keyword evidence="5 7" id="KW-0408">Iron</keyword>
<evidence type="ECO:0000313" key="10">
    <source>
        <dbReference type="Proteomes" id="UP000262882"/>
    </source>
</evidence>
<dbReference type="Pfam" id="PF00067">
    <property type="entry name" value="p450"/>
    <property type="match status" value="1"/>
</dbReference>
<dbReference type="PRINTS" id="PR00359">
    <property type="entry name" value="BP450"/>
</dbReference>
<dbReference type="Proteomes" id="UP000262882">
    <property type="component" value="Unassembled WGS sequence"/>
</dbReference>
<keyword evidence="6 7" id="KW-0503">Monooxygenase</keyword>
<dbReference type="Gene3D" id="1.10.630.10">
    <property type="entry name" value="Cytochrome P450"/>
    <property type="match status" value="1"/>
</dbReference>
<dbReference type="InterPro" id="IPR017972">
    <property type="entry name" value="Cyt_P450_CS"/>
</dbReference>
<gene>
    <name evidence="9" type="ORF">D0T12_08650</name>
</gene>
<dbReference type="PROSITE" id="PS00086">
    <property type="entry name" value="CYTOCHROME_P450"/>
    <property type="match status" value="1"/>
</dbReference>
<dbReference type="PANTHER" id="PTHR46696:SF1">
    <property type="entry name" value="CYTOCHROME P450 YJIB-RELATED"/>
    <property type="match status" value="1"/>
</dbReference>
<dbReference type="GO" id="GO:0016705">
    <property type="term" value="F:oxidoreductase activity, acting on paired donors, with incorporation or reduction of molecular oxygen"/>
    <property type="evidence" value="ECO:0007669"/>
    <property type="project" value="InterPro"/>
</dbReference>
<keyword evidence="3 7" id="KW-0479">Metal-binding</keyword>
<evidence type="ECO:0000313" key="9">
    <source>
        <dbReference type="EMBL" id="RFS86618.1"/>
    </source>
</evidence>
<dbReference type="GO" id="GO:0020037">
    <property type="term" value="F:heme binding"/>
    <property type="evidence" value="ECO:0007669"/>
    <property type="project" value="InterPro"/>
</dbReference>
<evidence type="ECO:0000256" key="8">
    <source>
        <dbReference type="SAM" id="MobiDB-lite"/>
    </source>
</evidence>
<evidence type="ECO:0000256" key="6">
    <source>
        <dbReference type="ARBA" id="ARBA00023033"/>
    </source>
</evidence>
<feature type="region of interest" description="Disordered" evidence="8">
    <location>
        <begin position="1"/>
        <end position="61"/>
    </location>
</feature>
<evidence type="ECO:0000256" key="3">
    <source>
        <dbReference type="ARBA" id="ARBA00022723"/>
    </source>
</evidence>
<dbReference type="RefSeq" id="WP_117398900.1">
    <property type="nucleotide sequence ID" value="NZ_QVNQ01000002.1"/>
</dbReference>
<dbReference type="InterPro" id="IPR002397">
    <property type="entry name" value="Cyt_P450_B"/>
</dbReference>
<dbReference type="OrthoDB" id="4133219at2"/>
<evidence type="ECO:0000256" key="5">
    <source>
        <dbReference type="ARBA" id="ARBA00023004"/>
    </source>
</evidence>
<sequence>MAEHGTPPTTTPDTAPDTTPPPTPAPTPAPASATTLPTERDHPFDPPPEFGPLRAKGPLTPLSFPDGHVGWLTTSYATARKVLSDNRFSARQELRHLPIELAVAKEAMTGPPPPGFFMHMDPPEHTRYRRKLASSFSVRRMREFERKIERALAEPLAAMERQGPPADLVTTLVGPVRSLVTTELFGVPAADVDSFQEHTSVILDADSPADKVGESTGHLAQYVMGLVTSLRAEPAEQEPASVLGGLVKDPELSDEELLGMALLFLSAPDTTANMLGLGAYALLYHHEQLAALLADPTLADGAVEELLRYLSIMNVGPFRAALEDVDVDGCPVRAGETVVVAVPAVNRDPDRFGSPDTLDVTRPPTGHLTFGHGMHQCLGQHMIRVTMKTSYTLLLGRFPGLRLAVPPDEVPLRSNEATHHVRNLPVTWDGIAR</sequence>
<evidence type="ECO:0000256" key="7">
    <source>
        <dbReference type="RuleBase" id="RU000461"/>
    </source>
</evidence>
<dbReference type="AlphaFoldDB" id="A0A372GMK3"/>
<reference evidence="9 10" key="1">
    <citation type="submission" date="2018-08" db="EMBL/GenBank/DDBJ databases">
        <title>Actinomadura spongicola sp. nov., isolated from marine sponge Leucetta chagosensis.</title>
        <authorList>
            <person name="Li L."/>
            <person name="Lin H.W."/>
        </authorList>
    </citation>
    <scope>NUCLEOTIDE SEQUENCE [LARGE SCALE GENOMIC DNA]</scope>
    <source>
        <strain evidence="9 10">LHW52907</strain>
    </source>
</reference>
<evidence type="ECO:0000256" key="4">
    <source>
        <dbReference type="ARBA" id="ARBA00023002"/>
    </source>
</evidence>
<dbReference type="SUPFAM" id="SSF48264">
    <property type="entry name" value="Cytochrome P450"/>
    <property type="match status" value="1"/>
</dbReference>
<dbReference type="InterPro" id="IPR001128">
    <property type="entry name" value="Cyt_P450"/>
</dbReference>
<comment type="similarity">
    <text evidence="1 7">Belongs to the cytochrome P450 family.</text>
</comment>
<organism evidence="9 10">
    <name type="scientific">Actinomadura spongiicola</name>
    <dbReference type="NCBI Taxonomy" id="2303421"/>
    <lineage>
        <taxon>Bacteria</taxon>
        <taxon>Bacillati</taxon>
        <taxon>Actinomycetota</taxon>
        <taxon>Actinomycetes</taxon>
        <taxon>Streptosporangiales</taxon>
        <taxon>Thermomonosporaceae</taxon>
        <taxon>Actinomadura</taxon>
    </lineage>
</organism>
<feature type="compositionally biased region" description="Low complexity" evidence="8">
    <location>
        <begin position="1"/>
        <end position="17"/>
    </location>
</feature>